<name>A0A2P6M8R6_9GAMM</name>
<accession>A0A2P6M8R6</accession>
<dbReference type="SUPFAM" id="SSF103642">
    <property type="entry name" value="Sec-C motif"/>
    <property type="match status" value="1"/>
</dbReference>
<sequence length="240" mass="26469">MAAVKADWFRADDPRIDQLDRLLEQRAVPFGGYGLEQLDGFLTALAVSPGADFAVSDWIGKTWGKAPPRWESAADEAEATALLSLAWETARRRVRTPGEELTVEGALFWWLPEDPEAEHGDDVDIGAAWAGGFLDGMDLRSDAWDAWIESDDWIGEVEAYIEALAIGSHPPETEGGAPVPLTYRERLEIFASLPDMLHDLHCHRIESLTPREPVRRAAAPERNDPCPCGSGKKYKKCCGA</sequence>
<organism evidence="1 2">
    <name type="scientific">Arenimonas caeni</name>
    <dbReference type="NCBI Taxonomy" id="2058085"/>
    <lineage>
        <taxon>Bacteria</taxon>
        <taxon>Pseudomonadati</taxon>
        <taxon>Pseudomonadota</taxon>
        <taxon>Gammaproteobacteria</taxon>
        <taxon>Lysobacterales</taxon>
        <taxon>Lysobacteraceae</taxon>
        <taxon>Arenimonas</taxon>
    </lineage>
</organism>
<dbReference type="Gene3D" id="3.10.450.50">
    <property type="match status" value="1"/>
</dbReference>
<reference evidence="1 2" key="1">
    <citation type="submission" date="2018-03" db="EMBL/GenBank/DDBJ databases">
        <title>Arenimonas caeni sp. nov., isolated from activated sludge.</title>
        <authorList>
            <person name="Liu H."/>
        </authorList>
    </citation>
    <scope>NUCLEOTIDE SEQUENCE [LARGE SCALE GENOMIC DNA]</scope>
    <source>
        <strain evidence="2">z29</strain>
    </source>
</reference>
<evidence type="ECO:0000313" key="2">
    <source>
        <dbReference type="Proteomes" id="UP000241736"/>
    </source>
</evidence>
<dbReference type="InterPro" id="IPR036255">
    <property type="entry name" value="YgfB-like_sf"/>
</dbReference>
<keyword evidence="2" id="KW-1185">Reference proteome</keyword>
<dbReference type="EMBL" id="PVLF01000010">
    <property type="protein sequence ID" value="PRH82371.1"/>
    <property type="molecule type" value="Genomic_DNA"/>
</dbReference>
<dbReference type="AlphaFoldDB" id="A0A2P6M8R6"/>
<dbReference type="InterPro" id="IPR011978">
    <property type="entry name" value="YgfB-like"/>
</dbReference>
<proteinExistence type="predicted"/>
<dbReference type="OrthoDB" id="570299at2"/>
<evidence type="ECO:0000313" key="1">
    <source>
        <dbReference type="EMBL" id="PRH82371.1"/>
    </source>
</evidence>
<dbReference type="SUPFAM" id="SSF101327">
    <property type="entry name" value="YgfB-like"/>
    <property type="match status" value="1"/>
</dbReference>
<gene>
    <name evidence="1" type="ORF">C6N40_07585</name>
</gene>
<dbReference type="RefSeq" id="WP_106990414.1">
    <property type="nucleotide sequence ID" value="NZ_KZ679089.1"/>
</dbReference>
<dbReference type="Pfam" id="PF03695">
    <property type="entry name" value="UPF0149"/>
    <property type="match status" value="1"/>
</dbReference>
<comment type="caution">
    <text evidence="1">The sequence shown here is derived from an EMBL/GenBank/DDBJ whole genome shotgun (WGS) entry which is preliminary data.</text>
</comment>
<dbReference type="Pfam" id="PF02810">
    <property type="entry name" value="SEC-C"/>
    <property type="match status" value="1"/>
</dbReference>
<protein>
    <submittedName>
        <fullName evidence="1">YecA family protein</fullName>
    </submittedName>
</protein>
<dbReference type="NCBIfam" id="TIGR02292">
    <property type="entry name" value="ygfB_yecA"/>
    <property type="match status" value="1"/>
</dbReference>
<dbReference type="InterPro" id="IPR004027">
    <property type="entry name" value="SEC_C_motif"/>
</dbReference>
<dbReference type="Proteomes" id="UP000241736">
    <property type="component" value="Unassembled WGS sequence"/>
</dbReference>